<dbReference type="STRING" id="42249.A0A317SIU6"/>
<accession>A0A317SIU6</accession>
<feature type="chain" id="PRO_5016367201" evidence="2">
    <location>
        <begin position="24"/>
        <end position="76"/>
    </location>
</feature>
<name>A0A317SIU6_9PEZI</name>
<dbReference type="Proteomes" id="UP000246991">
    <property type="component" value="Unassembled WGS sequence"/>
</dbReference>
<evidence type="ECO:0000313" key="3">
    <source>
        <dbReference type="EMBL" id="PWW74352.1"/>
    </source>
</evidence>
<evidence type="ECO:0000256" key="2">
    <source>
        <dbReference type="SAM" id="SignalP"/>
    </source>
</evidence>
<organism evidence="3 4">
    <name type="scientific">Tuber magnatum</name>
    <name type="common">white Piedmont truffle</name>
    <dbReference type="NCBI Taxonomy" id="42249"/>
    <lineage>
        <taxon>Eukaryota</taxon>
        <taxon>Fungi</taxon>
        <taxon>Dikarya</taxon>
        <taxon>Ascomycota</taxon>
        <taxon>Pezizomycotina</taxon>
        <taxon>Pezizomycetes</taxon>
        <taxon>Pezizales</taxon>
        <taxon>Tuberaceae</taxon>
        <taxon>Tuber</taxon>
    </lineage>
</organism>
<gene>
    <name evidence="3" type="ORF">C7212DRAFT_329105</name>
</gene>
<dbReference type="AlphaFoldDB" id="A0A317SIU6"/>
<comment type="caution">
    <text evidence="3">The sequence shown here is derived from an EMBL/GenBank/DDBJ whole genome shotgun (WGS) entry which is preliminary data.</text>
</comment>
<proteinExistence type="predicted"/>
<keyword evidence="4" id="KW-1185">Reference proteome</keyword>
<keyword evidence="2" id="KW-0732">Signal</keyword>
<evidence type="ECO:0000256" key="1">
    <source>
        <dbReference type="SAM" id="MobiDB-lite"/>
    </source>
</evidence>
<feature type="region of interest" description="Disordered" evidence="1">
    <location>
        <begin position="53"/>
        <end position="76"/>
    </location>
</feature>
<evidence type="ECO:0000313" key="4">
    <source>
        <dbReference type="Proteomes" id="UP000246991"/>
    </source>
</evidence>
<feature type="signal peptide" evidence="2">
    <location>
        <begin position="1"/>
        <end position="23"/>
    </location>
</feature>
<sequence length="76" mass="7889">MKAPRNAFTVALPVLSSLGPVFGIGHANAVPVNNAVPNSPKYYFPRHVKRSVENTTIPASPPPPPPTGEASTTTVG</sequence>
<dbReference type="EMBL" id="PYWC01000063">
    <property type="protein sequence ID" value="PWW74352.1"/>
    <property type="molecule type" value="Genomic_DNA"/>
</dbReference>
<reference evidence="3 4" key="1">
    <citation type="submission" date="2018-03" db="EMBL/GenBank/DDBJ databases">
        <title>Genomes of Pezizomycetes fungi and the evolution of truffles.</title>
        <authorList>
            <person name="Murat C."/>
            <person name="Payen T."/>
            <person name="Noel B."/>
            <person name="Kuo A."/>
            <person name="Martin F.M."/>
        </authorList>
    </citation>
    <scope>NUCLEOTIDE SEQUENCE [LARGE SCALE GENOMIC DNA]</scope>
    <source>
        <strain evidence="3">091103-1</strain>
    </source>
</reference>
<feature type="non-terminal residue" evidence="3">
    <location>
        <position position="76"/>
    </location>
</feature>
<protein>
    <submittedName>
        <fullName evidence="3">Uncharacterized protein</fullName>
    </submittedName>
</protein>